<comment type="caution">
    <text evidence="2">The sequence shown here is derived from an EMBL/GenBank/DDBJ whole genome shotgun (WGS) entry which is preliminary data.</text>
</comment>
<evidence type="ECO:0000313" key="3">
    <source>
        <dbReference type="Proteomes" id="UP001199525"/>
    </source>
</evidence>
<name>A0ABS8IF43_9NOSO</name>
<keyword evidence="1" id="KW-1133">Transmembrane helix</keyword>
<dbReference type="EMBL" id="JAIVFQ010000060">
    <property type="protein sequence ID" value="MCC5602855.1"/>
    <property type="molecule type" value="Genomic_DNA"/>
</dbReference>
<evidence type="ECO:0008006" key="4">
    <source>
        <dbReference type="Google" id="ProtNLM"/>
    </source>
</evidence>
<dbReference type="RefSeq" id="WP_229488394.1">
    <property type="nucleotide sequence ID" value="NZ_JAIVFQ010000060.1"/>
</dbReference>
<keyword evidence="1" id="KW-0812">Transmembrane</keyword>
<dbReference type="Proteomes" id="UP001199525">
    <property type="component" value="Unassembled WGS sequence"/>
</dbReference>
<evidence type="ECO:0000256" key="1">
    <source>
        <dbReference type="SAM" id="Phobius"/>
    </source>
</evidence>
<evidence type="ECO:0000313" key="2">
    <source>
        <dbReference type="EMBL" id="MCC5602855.1"/>
    </source>
</evidence>
<protein>
    <recommendedName>
        <fullName evidence="4">Prepilin-type N-terminal cleavage/methylation domain-containing protein</fullName>
    </recommendedName>
</protein>
<organism evidence="2 3">
    <name type="scientific">Nostoc favosum CHAB5714</name>
    <dbReference type="NCBI Taxonomy" id="2780399"/>
    <lineage>
        <taxon>Bacteria</taxon>
        <taxon>Bacillati</taxon>
        <taxon>Cyanobacteriota</taxon>
        <taxon>Cyanophyceae</taxon>
        <taxon>Nostocales</taxon>
        <taxon>Nostocaceae</taxon>
        <taxon>Nostoc</taxon>
        <taxon>Nostoc favosum</taxon>
    </lineage>
</organism>
<keyword evidence="1" id="KW-0472">Membrane</keyword>
<proteinExistence type="predicted"/>
<reference evidence="2 3" key="1">
    <citation type="journal article" date="2021" name="Microorganisms">
        <title>Genome Evolution of Filamentous Cyanobacterium Nostoc Species: From Facultative Symbiosis to Free Living.</title>
        <authorList>
            <person name="Huo D."/>
            <person name="Li H."/>
            <person name="Cai F."/>
            <person name="Guo X."/>
            <person name="Qiao Z."/>
            <person name="Wang W."/>
            <person name="Yu G."/>
            <person name="Li R."/>
        </authorList>
    </citation>
    <scope>NUCLEOTIDE SEQUENCE [LARGE SCALE GENOMIC DNA]</scope>
    <source>
        <strain evidence="2 3">CHAB 5714</strain>
    </source>
</reference>
<gene>
    <name evidence="2" type="ORF">LC586_27595</name>
</gene>
<accession>A0ABS8IF43</accession>
<sequence length="89" mass="9282">MKTALTTPVNSNQTTQTSQLIPASPTLVENPSTWMRDGYSPTEIILAAAILTSLSIGGIASVIVAITGLVKTLVPVLTFHGKSSSLEKT</sequence>
<feature type="transmembrane region" description="Helical" evidence="1">
    <location>
        <begin position="44"/>
        <end position="70"/>
    </location>
</feature>
<keyword evidence="3" id="KW-1185">Reference proteome</keyword>